<name>A0A2H4PI38_9CAUD</name>
<evidence type="ECO:0000259" key="1">
    <source>
        <dbReference type="Pfam" id="PF01471"/>
    </source>
</evidence>
<evidence type="ECO:0000313" key="3">
    <source>
        <dbReference type="Proteomes" id="UP000241007"/>
    </source>
</evidence>
<reference evidence="2 3" key="1">
    <citation type="submission" date="2017-11" db="EMBL/GenBank/DDBJ databases">
        <authorList>
            <person name="Keri A.G."/>
            <person name="Ahn S.H."/>
            <person name="Alvarado I.A."/>
            <person name="Hartigan K.A."/>
            <person name="Shaffer C.D."/>
            <person name="Weston-Hafer K.A."/>
            <person name="Russell D.A."/>
            <person name="Pope W.H."/>
            <person name="Jacobs-Sera D."/>
            <person name="Hendrix R.W."/>
            <person name="Hatfull G.F."/>
        </authorList>
    </citation>
    <scope>NUCLEOTIDE SEQUENCE [LARGE SCALE GENOMIC DNA]</scope>
</reference>
<dbReference type="Pfam" id="PF01471">
    <property type="entry name" value="PG_binding_1"/>
    <property type="match status" value="1"/>
</dbReference>
<proteinExistence type="predicted"/>
<dbReference type="InterPro" id="IPR036365">
    <property type="entry name" value="PGBD-like_sf"/>
</dbReference>
<protein>
    <recommendedName>
        <fullName evidence="1">Peptidoglycan binding-like domain-containing protein</fullName>
    </recommendedName>
</protein>
<feature type="domain" description="Peptidoglycan binding-like" evidence="1">
    <location>
        <begin position="33"/>
        <end position="67"/>
    </location>
</feature>
<dbReference type="SUPFAM" id="SSF47090">
    <property type="entry name" value="PGBD-like"/>
    <property type="match status" value="1"/>
</dbReference>
<accession>A0A2H4PI38</accession>
<dbReference type="EMBL" id="MG515223">
    <property type="protein sequence ID" value="ATW62483.1"/>
    <property type="molecule type" value="Genomic_DNA"/>
</dbReference>
<keyword evidence="3" id="KW-1185">Reference proteome</keyword>
<dbReference type="Proteomes" id="UP000241007">
    <property type="component" value="Segment"/>
</dbReference>
<organism evidence="2 3">
    <name type="scientific">Streptomyces phage WRightOn</name>
    <dbReference type="NCBI Taxonomy" id="2053723"/>
    <lineage>
        <taxon>Viruses</taxon>
        <taxon>Duplodnaviria</taxon>
        <taxon>Heunggongvirae</taxon>
        <taxon>Uroviricota</taxon>
        <taxon>Caudoviricetes</taxon>
        <taxon>Beephvirinae</taxon>
        <taxon>Manuelvirus</taxon>
        <taxon>Manuelvirus wrighton</taxon>
    </lineage>
</organism>
<gene>
    <name evidence="2" type="ORF">SEA_WRIGHTON_49</name>
</gene>
<dbReference type="InterPro" id="IPR002477">
    <property type="entry name" value="Peptidoglycan-bd-like"/>
</dbReference>
<evidence type="ECO:0000313" key="2">
    <source>
        <dbReference type="EMBL" id="ATW62483.1"/>
    </source>
</evidence>
<sequence>MKLPWYERRVYAVTTEQEAETVLHVQRVLGLQETGELDDGTKSHIRGLQALFGLRTTGIIDDATAEQIERIFPYGA</sequence>